<name>A0A1C7NER3_9FUNG</name>
<reference evidence="1 2" key="1">
    <citation type="submission" date="2016-03" db="EMBL/GenBank/DDBJ databases">
        <title>Choanephora cucurbitarum.</title>
        <authorList>
            <person name="Min B."/>
            <person name="Park H."/>
            <person name="Park J.-H."/>
            <person name="Shin H.-D."/>
            <person name="Choi I.-G."/>
        </authorList>
    </citation>
    <scope>NUCLEOTIDE SEQUENCE [LARGE SCALE GENOMIC DNA]</scope>
    <source>
        <strain evidence="1 2">KUS-F28377</strain>
    </source>
</reference>
<evidence type="ECO:0000313" key="2">
    <source>
        <dbReference type="Proteomes" id="UP000093000"/>
    </source>
</evidence>
<accession>A0A1C7NER3</accession>
<dbReference type="EMBL" id="LUGH01000211">
    <property type="protein sequence ID" value="OBZ87595.1"/>
    <property type="molecule type" value="Genomic_DNA"/>
</dbReference>
<organism evidence="1 2">
    <name type="scientific">Choanephora cucurbitarum</name>
    <dbReference type="NCBI Taxonomy" id="101091"/>
    <lineage>
        <taxon>Eukaryota</taxon>
        <taxon>Fungi</taxon>
        <taxon>Fungi incertae sedis</taxon>
        <taxon>Mucoromycota</taxon>
        <taxon>Mucoromycotina</taxon>
        <taxon>Mucoromycetes</taxon>
        <taxon>Mucorales</taxon>
        <taxon>Mucorineae</taxon>
        <taxon>Choanephoraceae</taxon>
        <taxon>Choanephoroideae</taxon>
        <taxon>Choanephora</taxon>
    </lineage>
</organism>
<dbReference type="Proteomes" id="UP000093000">
    <property type="component" value="Unassembled WGS sequence"/>
</dbReference>
<dbReference type="AlphaFoldDB" id="A0A1C7NER3"/>
<gene>
    <name evidence="1" type="ORF">A0J61_04346</name>
</gene>
<proteinExistence type="predicted"/>
<comment type="caution">
    <text evidence="1">The sequence shown here is derived from an EMBL/GenBank/DDBJ whole genome shotgun (WGS) entry which is preliminary data.</text>
</comment>
<sequence length="113" mass="12894">MGYLNSNISSDNEFAVWFSAFCQGAREADKKAEKGDAKAVWDKMITKHEISTFNLTINTRHKKVVCGDHGPDDVEIKEWLVEGADMRSTFKAKRKEVVSLVKQDKPIKENEYL</sequence>
<evidence type="ECO:0000313" key="1">
    <source>
        <dbReference type="EMBL" id="OBZ87595.1"/>
    </source>
</evidence>
<protein>
    <submittedName>
        <fullName evidence="1">Uncharacterized protein</fullName>
    </submittedName>
</protein>
<keyword evidence="2" id="KW-1185">Reference proteome</keyword>
<dbReference type="InParanoid" id="A0A1C7NER3"/>